<dbReference type="Pfam" id="PF05593">
    <property type="entry name" value="RHS_repeat"/>
    <property type="match status" value="1"/>
</dbReference>
<dbReference type="SUPFAM" id="SSF63829">
    <property type="entry name" value="Calcium-dependent phosphotriesterase"/>
    <property type="match status" value="1"/>
</dbReference>
<dbReference type="Pfam" id="PF25023">
    <property type="entry name" value="TEN_YD-shell"/>
    <property type="match status" value="1"/>
</dbReference>
<name>A0A364NTR8_9PROT</name>
<sequence length="504" mass="55113">MRMIGSTRKTGTGCFRPKEPIMKRSLLAGVALTALSVLVAPAMADVSVCDRTLRISETDIGNSGGLEPNLERLYRSDSSRPGLFGRGWGSRYETSVTAQADGSLVVHENGCDPAIAFHPVQGRPGRWEAKSCGLQVITQTPTGFERHMDGGKTETFATDGRLLRIADANGNRIDIRYEQERIASIWDNFGRAMVLAYGPDGRLEQIRSDDGRTARYRFDAEGRVVAATDPDGGEHRYTYGEDGLLTAEDVPGGGKVTATYEAGRLTSLGENGAIRRFGGDEGPGWREFWEAAEDSEGHRLTISRRVQLFRIDEQGHGRRWRELSTRDGSSTDAEYNDIGQVATIRDGRGHSSGFRYDAVGRLLHKETPDEAVDMAYDPRTGKVSRVVRSTRTDRSWTSFAYDSHGNLSAASNSDGRKVSLGHDQFGRISNVTERGKHLVFTYNRDSKPTSITLRGGGAIKVEYDGKGEIASVKSDGGVAMALKVTQTFQSLLELVRPANVKVGL</sequence>
<organism evidence="4 5">
    <name type="scientific">Paramagnetospirillum kuznetsovii</name>
    <dbReference type="NCBI Taxonomy" id="2053833"/>
    <lineage>
        <taxon>Bacteria</taxon>
        <taxon>Pseudomonadati</taxon>
        <taxon>Pseudomonadota</taxon>
        <taxon>Alphaproteobacteria</taxon>
        <taxon>Rhodospirillales</taxon>
        <taxon>Magnetospirillaceae</taxon>
        <taxon>Paramagnetospirillum</taxon>
    </lineage>
</organism>
<reference evidence="4 5" key="1">
    <citation type="submission" date="2017-11" db="EMBL/GenBank/DDBJ databases">
        <title>Draft genome sequence of magnetotactic bacterium Magnetospirillum kuznetsovii LBB-42.</title>
        <authorList>
            <person name="Grouzdev D.S."/>
            <person name="Rysina M.S."/>
            <person name="Baslerov R.V."/>
            <person name="Koziaeva V."/>
        </authorList>
    </citation>
    <scope>NUCLEOTIDE SEQUENCE [LARGE SCALE GENOMIC DNA]</scope>
    <source>
        <strain evidence="4 5">LBB-42</strain>
    </source>
</reference>
<feature type="domain" description="DUF6531" evidence="2">
    <location>
        <begin position="56"/>
        <end position="108"/>
    </location>
</feature>
<dbReference type="Proteomes" id="UP000251075">
    <property type="component" value="Unassembled WGS sequence"/>
</dbReference>
<dbReference type="PANTHER" id="PTHR32305:SF15">
    <property type="entry name" value="PROTEIN RHSA-RELATED"/>
    <property type="match status" value="1"/>
</dbReference>
<dbReference type="InterPro" id="IPR056823">
    <property type="entry name" value="TEN-like_YD-shell"/>
</dbReference>
<feature type="domain" description="Teneurin-like YD-shell" evidence="3">
    <location>
        <begin position="393"/>
        <end position="474"/>
    </location>
</feature>
<evidence type="ECO:0000259" key="3">
    <source>
        <dbReference type="Pfam" id="PF25023"/>
    </source>
</evidence>
<evidence type="ECO:0000313" key="4">
    <source>
        <dbReference type="EMBL" id="RAU20305.1"/>
    </source>
</evidence>
<dbReference type="NCBIfam" id="TIGR01643">
    <property type="entry name" value="YD_repeat_2x"/>
    <property type="match status" value="3"/>
</dbReference>
<keyword evidence="5" id="KW-1185">Reference proteome</keyword>
<proteinExistence type="predicted"/>
<dbReference type="Gene3D" id="2.180.10.10">
    <property type="entry name" value="RHS repeat-associated core"/>
    <property type="match status" value="2"/>
</dbReference>
<evidence type="ECO:0000313" key="5">
    <source>
        <dbReference type="Proteomes" id="UP000251075"/>
    </source>
</evidence>
<dbReference type="OrthoDB" id="7322641at2"/>
<comment type="caution">
    <text evidence="4">The sequence shown here is derived from an EMBL/GenBank/DDBJ whole genome shotgun (WGS) entry which is preliminary data.</text>
</comment>
<dbReference type="PANTHER" id="PTHR32305">
    <property type="match status" value="1"/>
</dbReference>
<evidence type="ECO:0000259" key="2">
    <source>
        <dbReference type="Pfam" id="PF20148"/>
    </source>
</evidence>
<keyword evidence="1" id="KW-0677">Repeat</keyword>
<dbReference type="InterPro" id="IPR050708">
    <property type="entry name" value="T6SS_VgrG/RHS"/>
</dbReference>
<accession>A0A364NTR8</accession>
<dbReference type="EMBL" id="PGTO01000027">
    <property type="protein sequence ID" value="RAU20305.1"/>
    <property type="molecule type" value="Genomic_DNA"/>
</dbReference>
<dbReference type="InterPro" id="IPR006530">
    <property type="entry name" value="YD"/>
</dbReference>
<gene>
    <name evidence="4" type="ORF">CU669_19250</name>
</gene>
<dbReference type="InterPro" id="IPR045351">
    <property type="entry name" value="DUF6531"/>
</dbReference>
<evidence type="ECO:0008006" key="6">
    <source>
        <dbReference type="Google" id="ProtNLM"/>
    </source>
</evidence>
<protein>
    <recommendedName>
        <fullName evidence="6">Rhs family protein</fullName>
    </recommendedName>
</protein>
<dbReference type="AlphaFoldDB" id="A0A364NTR8"/>
<dbReference type="Pfam" id="PF20148">
    <property type="entry name" value="DUF6531"/>
    <property type="match status" value="1"/>
</dbReference>
<evidence type="ECO:0000256" key="1">
    <source>
        <dbReference type="ARBA" id="ARBA00022737"/>
    </source>
</evidence>
<dbReference type="InterPro" id="IPR031325">
    <property type="entry name" value="RHS_repeat"/>
</dbReference>